<organism evidence="2 3">
    <name type="scientific">Cystobacter ferrugineus</name>
    <dbReference type="NCBI Taxonomy" id="83449"/>
    <lineage>
        <taxon>Bacteria</taxon>
        <taxon>Pseudomonadati</taxon>
        <taxon>Myxococcota</taxon>
        <taxon>Myxococcia</taxon>
        <taxon>Myxococcales</taxon>
        <taxon>Cystobacterineae</taxon>
        <taxon>Archangiaceae</taxon>
        <taxon>Cystobacter</taxon>
    </lineage>
</organism>
<dbReference type="EMBL" id="MPIN01000007">
    <property type="protein sequence ID" value="OJH37815.1"/>
    <property type="molecule type" value="Genomic_DNA"/>
</dbReference>
<feature type="region of interest" description="Disordered" evidence="1">
    <location>
        <begin position="34"/>
        <end position="65"/>
    </location>
</feature>
<dbReference type="PROSITE" id="PS51257">
    <property type="entry name" value="PROKAR_LIPOPROTEIN"/>
    <property type="match status" value="1"/>
</dbReference>
<protein>
    <submittedName>
        <fullName evidence="2">Sugar-binding protein</fullName>
    </submittedName>
</protein>
<evidence type="ECO:0000256" key="1">
    <source>
        <dbReference type="SAM" id="MobiDB-lite"/>
    </source>
</evidence>
<feature type="region of interest" description="Disordered" evidence="1">
    <location>
        <begin position="620"/>
        <end position="643"/>
    </location>
</feature>
<sequence length="643" mass="69520">MSIHRNLRSPALLLAMGILGTGCVPDGGMTREEGVSGECTSGECNSSDTEGSSESSGSGESKLATACDPGTTTTTWATNCPTSPPACTAGTWRAGGPDPDHTNFKLIKESAHFAIYSDEAISDATAQSALDTLENTIWKFYFGSPIFFKEPLCNLTNKTKASIHVHSGWGLSGGAWSSTRMGMWIGPGALNDHWGLGHEFMHAVQSVSGGMTCNQSNTCGWIYESHANFMPHQLPEYRGEVHCSEMSVNAPHVYLGSTRDRYCNWQFMEFLKDKYCYSAVNEIWTSSPSNDPFSQIMKTRGWNISQLNDFFGEWAMHNVTWDYKDPPPTSGGNQGPTYRARYGSITTKSRPEQRLRLTQLEPLDGNYATNRRFVTPTGWAPQRWGYNIVRLYPEAGATSVTVTFRGVTQSGANSDWRWGLVATDSAITTPRYSAMQRGSDGALEFCINPGESLFLVVVGTPSVQKQIVWDQMYNTIHRYPWMVQLANAWPDGFKNGTQDACPTGTKRHSNGGGCVTNSVPASVYVGPYAQVLGGTVSGSARIEDHAVVLSGNVSGGTVTGLSVLTNGFGVSGSARVASTFYPLGFYEGQQSASGTAQIFGDVEYRGVGLNKSSGSYSGFVDSSTPSLSNPTDVTIAPPYAWRP</sequence>
<dbReference type="AlphaFoldDB" id="A0A1L9B6D1"/>
<reference evidence="3" key="1">
    <citation type="submission" date="2016-11" db="EMBL/GenBank/DDBJ databases">
        <authorList>
            <person name="Shukria A."/>
            <person name="Stevens D.C."/>
        </authorList>
    </citation>
    <scope>NUCLEOTIDE SEQUENCE [LARGE SCALE GENOMIC DNA]</scope>
    <source>
        <strain evidence="3">Cbfe23</strain>
    </source>
</reference>
<accession>A0A1L9B6D1</accession>
<reference evidence="2 3" key="2">
    <citation type="submission" date="2016-12" db="EMBL/GenBank/DDBJ databases">
        <title>Draft Genome Sequence of Cystobacter ferrugineus Strain Cbfe23.</title>
        <authorList>
            <person name="Akbar S."/>
            <person name="Dowd S.E."/>
            <person name="Stevens D.C."/>
        </authorList>
    </citation>
    <scope>NUCLEOTIDE SEQUENCE [LARGE SCALE GENOMIC DNA]</scope>
    <source>
        <strain evidence="2 3">Cbfe23</strain>
    </source>
</reference>
<evidence type="ECO:0000313" key="3">
    <source>
        <dbReference type="Proteomes" id="UP000182229"/>
    </source>
</evidence>
<dbReference type="OrthoDB" id="9802005at2"/>
<proteinExistence type="predicted"/>
<dbReference type="STRING" id="83449.BON30_26920"/>
<keyword evidence="3" id="KW-1185">Reference proteome</keyword>
<dbReference type="InterPro" id="IPR045690">
    <property type="entry name" value="DUF6055"/>
</dbReference>
<evidence type="ECO:0000313" key="2">
    <source>
        <dbReference type="EMBL" id="OJH37815.1"/>
    </source>
</evidence>
<dbReference type="Pfam" id="PF19527">
    <property type="entry name" value="DUF6055"/>
    <property type="match status" value="1"/>
</dbReference>
<feature type="compositionally biased region" description="Low complexity" evidence="1">
    <location>
        <begin position="46"/>
        <end position="65"/>
    </location>
</feature>
<name>A0A1L9B6D1_9BACT</name>
<comment type="caution">
    <text evidence="2">The sequence shown here is derived from an EMBL/GenBank/DDBJ whole genome shotgun (WGS) entry which is preliminary data.</text>
</comment>
<gene>
    <name evidence="2" type="ORF">BON30_26920</name>
</gene>
<dbReference type="Proteomes" id="UP000182229">
    <property type="component" value="Unassembled WGS sequence"/>
</dbReference>